<keyword evidence="8" id="KW-0256">Endoplasmic reticulum</keyword>
<dbReference type="InterPro" id="IPR035518">
    <property type="entry name" value="DPG_synthase"/>
</dbReference>
<evidence type="ECO:0000256" key="9">
    <source>
        <dbReference type="ARBA" id="ARBA00022968"/>
    </source>
</evidence>
<accession>A0A0K0EUE9</accession>
<evidence type="ECO:0000313" key="15">
    <source>
        <dbReference type="Proteomes" id="UP000035680"/>
    </source>
</evidence>
<evidence type="ECO:0000256" key="11">
    <source>
        <dbReference type="ARBA" id="ARBA00023136"/>
    </source>
</evidence>
<evidence type="ECO:0000256" key="3">
    <source>
        <dbReference type="ARBA" id="ARBA00006739"/>
    </source>
</evidence>
<name>A0A0K0EUE9_STRVS</name>
<dbReference type="Proteomes" id="UP000035680">
    <property type="component" value="Unassembled WGS sequence"/>
</dbReference>
<feature type="transmembrane region" description="Helical" evidence="13">
    <location>
        <begin position="6"/>
        <end position="26"/>
    </location>
</feature>
<evidence type="ECO:0000256" key="1">
    <source>
        <dbReference type="ARBA" id="ARBA00004389"/>
    </source>
</evidence>
<keyword evidence="6" id="KW-0808">Transferase</keyword>
<comment type="pathway">
    <text evidence="2">Protein modification; protein glycosylation.</text>
</comment>
<sequence length="322" mass="36898">MLDILLWIVVLIIILGGIALGVLSFITPYPKRSRKEFMEKIYSYKKGGEFDNLLSENGSRIFTDPKCYLSIIIPAMNEQERIGTMLQECTEYLSARSKKEKDFTYEIIVVDDGSKDDTSEIAYKYAIHNLRVLKLAKNKGKGGAIRDGVLHCGGKVILFADADGATKFSDIEKLENKFKEMVNDENEIDYTFPGIVVGSRCHLEEESIAERSLFRTILMKVFHVIVYLLTVKTVHDTQCGFKLFSRAAAARLFPLLHIERWAFDVELLYLAEKLHYPISEVAVEWKEVDGSKIVPIWSWLQMGRDILLIWIHYLTGKWSVTQ</sequence>
<evidence type="ECO:0000256" key="6">
    <source>
        <dbReference type="ARBA" id="ARBA00022679"/>
    </source>
</evidence>
<evidence type="ECO:0000256" key="7">
    <source>
        <dbReference type="ARBA" id="ARBA00022692"/>
    </source>
</evidence>
<dbReference type="PANTHER" id="PTHR10859:SF91">
    <property type="entry name" value="DOLICHYL-PHOSPHATE BETA-GLUCOSYLTRANSFERASE"/>
    <property type="match status" value="1"/>
</dbReference>
<comment type="subcellular location">
    <subcellularLocation>
        <location evidence="1">Endoplasmic reticulum membrane</location>
        <topology evidence="1">Single-pass membrane protein</topology>
    </subcellularLocation>
</comment>
<dbReference type="EC" id="2.4.1.117" evidence="4"/>
<reference evidence="16" key="2">
    <citation type="submission" date="2015-08" db="UniProtKB">
        <authorList>
            <consortium name="WormBaseParasite"/>
        </authorList>
    </citation>
    <scope>IDENTIFICATION</scope>
</reference>
<reference evidence="15" key="1">
    <citation type="submission" date="2014-07" db="EMBL/GenBank/DDBJ databases">
        <authorList>
            <person name="Martin A.A"/>
            <person name="De Silva N."/>
        </authorList>
    </citation>
    <scope>NUCLEOTIDE SEQUENCE</scope>
</reference>
<dbReference type="WBParaSite" id="SVE_0014300.1">
    <property type="protein sequence ID" value="SVE_0014300.1"/>
    <property type="gene ID" value="SVE_0014300"/>
</dbReference>
<dbReference type="Gene3D" id="3.90.550.10">
    <property type="entry name" value="Spore Coat Polysaccharide Biosynthesis Protein SpsA, Chain A"/>
    <property type="match status" value="1"/>
</dbReference>
<evidence type="ECO:0000256" key="13">
    <source>
        <dbReference type="SAM" id="Phobius"/>
    </source>
</evidence>
<evidence type="ECO:0000256" key="5">
    <source>
        <dbReference type="ARBA" id="ARBA00022676"/>
    </source>
</evidence>
<comment type="catalytic activity">
    <reaction evidence="12">
        <text>a di-trans,poly-cis-dolichyl phosphate + UDP-alpha-D-glucose = a di-trans,poly-cis-dolichyl beta-D-glucosyl phosphate + UDP</text>
        <dbReference type="Rhea" id="RHEA:15401"/>
        <dbReference type="Rhea" id="RHEA-COMP:19498"/>
        <dbReference type="Rhea" id="RHEA-COMP:19502"/>
        <dbReference type="ChEBI" id="CHEBI:57525"/>
        <dbReference type="ChEBI" id="CHEBI:57683"/>
        <dbReference type="ChEBI" id="CHEBI:58223"/>
        <dbReference type="ChEBI" id="CHEBI:58885"/>
        <dbReference type="EC" id="2.4.1.117"/>
    </reaction>
    <physiologicalReaction direction="left-to-right" evidence="12">
        <dbReference type="Rhea" id="RHEA:15402"/>
    </physiologicalReaction>
</comment>
<keyword evidence="9" id="KW-0735">Signal-anchor</keyword>
<dbReference type="AlphaFoldDB" id="A0A0K0EUE9"/>
<dbReference type="SUPFAM" id="SSF53448">
    <property type="entry name" value="Nucleotide-diphospho-sugar transferases"/>
    <property type="match status" value="1"/>
</dbReference>
<organism evidence="15 16">
    <name type="scientific">Strongyloides venezuelensis</name>
    <name type="common">Threadworm</name>
    <dbReference type="NCBI Taxonomy" id="75913"/>
    <lineage>
        <taxon>Eukaryota</taxon>
        <taxon>Metazoa</taxon>
        <taxon>Ecdysozoa</taxon>
        <taxon>Nematoda</taxon>
        <taxon>Chromadorea</taxon>
        <taxon>Rhabditida</taxon>
        <taxon>Tylenchina</taxon>
        <taxon>Panagrolaimomorpha</taxon>
        <taxon>Strongyloidoidea</taxon>
        <taxon>Strongyloididae</taxon>
        <taxon>Strongyloides</taxon>
    </lineage>
</organism>
<keyword evidence="10 13" id="KW-1133">Transmembrane helix</keyword>
<feature type="domain" description="Glycosyltransferase 2-like" evidence="14">
    <location>
        <begin position="70"/>
        <end position="248"/>
    </location>
</feature>
<evidence type="ECO:0000256" key="12">
    <source>
        <dbReference type="ARBA" id="ARBA00045097"/>
    </source>
</evidence>
<evidence type="ECO:0000313" key="16">
    <source>
        <dbReference type="WBParaSite" id="SVE_0014300.1"/>
    </source>
</evidence>
<comment type="similarity">
    <text evidence="3">Belongs to the glycosyltransferase 2 family.</text>
</comment>
<evidence type="ECO:0000256" key="8">
    <source>
        <dbReference type="ARBA" id="ARBA00022824"/>
    </source>
</evidence>
<dbReference type="InterPro" id="IPR001173">
    <property type="entry name" value="Glyco_trans_2-like"/>
</dbReference>
<dbReference type="PANTHER" id="PTHR10859">
    <property type="entry name" value="GLYCOSYL TRANSFERASE"/>
    <property type="match status" value="1"/>
</dbReference>
<dbReference type="CDD" id="cd04188">
    <property type="entry name" value="DPG_synthase"/>
    <property type="match status" value="1"/>
</dbReference>
<evidence type="ECO:0000256" key="2">
    <source>
        <dbReference type="ARBA" id="ARBA00004922"/>
    </source>
</evidence>
<keyword evidence="5" id="KW-0328">Glycosyltransferase</keyword>
<dbReference type="STRING" id="75913.A0A0K0EUE9"/>
<dbReference type="InterPro" id="IPR029044">
    <property type="entry name" value="Nucleotide-diphossugar_trans"/>
</dbReference>
<evidence type="ECO:0000256" key="4">
    <source>
        <dbReference type="ARBA" id="ARBA00012583"/>
    </source>
</evidence>
<dbReference type="GO" id="GO:0005789">
    <property type="term" value="C:endoplasmic reticulum membrane"/>
    <property type="evidence" value="ECO:0007669"/>
    <property type="project" value="UniProtKB-SubCell"/>
</dbReference>
<proteinExistence type="inferred from homology"/>
<dbReference type="Pfam" id="PF00535">
    <property type="entry name" value="Glycos_transf_2"/>
    <property type="match status" value="1"/>
</dbReference>
<keyword evidence="11 13" id="KW-0472">Membrane</keyword>
<evidence type="ECO:0000256" key="10">
    <source>
        <dbReference type="ARBA" id="ARBA00022989"/>
    </source>
</evidence>
<keyword evidence="7 13" id="KW-0812">Transmembrane</keyword>
<protein>
    <recommendedName>
        <fullName evidence="4">dolichyl-phosphate beta-glucosyltransferase</fullName>
        <ecNumber evidence="4">2.4.1.117</ecNumber>
    </recommendedName>
</protein>
<evidence type="ECO:0000259" key="14">
    <source>
        <dbReference type="Pfam" id="PF00535"/>
    </source>
</evidence>
<dbReference type="GO" id="GO:0004581">
    <property type="term" value="F:dolichyl-phosphate beta-glucosyltransferase activity"/>
    <property type="evidence" value="ECO:0007669"/>
    <property type="project" value="UniProtKB-EC"/>
</dbReference>
<keyword evidence="15" id="KW-1185">Reference proteome</keyword>
<dbReference type="GO" id="GO:0006487">
    <property type="term" value="P:protein N-linked glycosylation"/>
    <property type="evidence" value="ECO:0007669"/>
    <property type="project" value="TreeGrafter"/>
</dbReference>